<keyword evidence="3" id="KW-1185">Reference proteome</keyword>
<keyword evidence="1" id="KW-0732">Signal</keyword>
<dbReference type="AlphaFoldDB" id="A0A542Z985"/>
<dbReference type="EMBL" id="VFOQ01000002">
    <property type="protein sequence ID" value="TQL56907.1"/>
    <property type="molecule type" value="Genomic_DNA"/>
</dbReference>
<name>A0A542Z985_9MICO</name>
<gene>
    <name evidence="2" type="ORF">FB474_3673</name>
</gene>
<evidence type="ECO:0000256" key="1">
    <source>
        <dbReference type="SAM" id="SignalP"/>
    </source>
</evidence>
<comment type="caution">
    <text evidence="2">The sequence shown here is derived from an EMBL/GenBank/DDBJ whole genome shotgun (WGS) entry which is preliminary data.</text>
</comment>
<evidence type="ECO:0000313" key="3">
    <source>
        <dbReference type="Proteomes" id="UP000319514"/>
    </source>
</evidence>
<dbReference type="OrthoDB" id="4852457at2"/>
<proteinExistence type="predicted"/>
<reference evidence="2 3" key="1">
    <citation type="submission" date="2019-06" db="EMBL/GenBank/DDBJ databases">
        <title>Sequencing the genomes of 1000 actinobacteria strains.</title>
        <authorList>
            <person name="Klenk H.-P."/>
        </authorList>
    </citation>
    <scope>NUCLEOTIDE SEQUENCE [LARGE SCALE GENOMIC DNA]</scope>
    <source>
        <strain evidence="2 3">DSM 18082</strain>
    </source>
</reference>
<dbReference type="Proteomes" id="UP000319514">
    <property type="component" value="Unassembled WGS sequence"/>
</dbReference>
<feature type="signal peptide" evidence="1">
    <location>
        <begin position="1"/>
        <end position="29"/>
    </location>
</feature>
<sequence>MNRLARLSAFTAAVATSVALVGAAPAAFASGSATLPVMDPAGAEFTEAAGATPLATDKTIPHWNGSFTDPTNGTTYGYNMVGTDPSTNSASTVPTDIIPVNIVFSANDGYALNGTDVVNRTVASPIFQASDYTSTTKSTGGAGELSPGNVGVQYEDAIMRSQFNKTGTGYHVNLGQPAVQAPVTMTIPSGKGSAYQNTRGVTYGLVDYAWFSSRIQQLMGQQHTDATHLPIFLTNNVMLYEGSVNNCCVIGYHGASKATGNGGGSTNGNGNQGVQTFAFSAYSTPGTFRGDYIKDIHALSHEIAEWGDDPFVNNTVNPWVTPTAPQYGCTSVMETGDPVVGIGFTLPGNTYDTNASADGSWHPEDEVLLPWFARQSPNTTAQPSQSGTGGRYTFMGDLNPYPGFQKPATGC</sequence>
<dbReference type="RefSeq" id="WP_141790268.1">
    <property type="nucleotide sequence ID" value="NZ_VFOQ01000002.1"/>
</dbReference>
<evidence type="ECO:0000313" key="2">
    <source>
        <dbReference type="EMBL" id="TQL56907.1"/>
    </source>
</evidence>
<protein>
    <submittedName>
        <fullName evidence="2">Uncharacterized protein</fullName>
    </submittedName>
</protein>
<feature type="chain" id="PRO_5021865999" evidence="1">
    <location>
        <begin position="30"/>
        <end position="411"/>
    </location>
</feature>
<organism evidence="2 3">
    <name type="scientific">Oryzihumus leptocrescens</name>
    <dbReference type="NCBI Taxonomy" id="297536"/>
    <lineage>
        <taxon>Bacteria</taxon>
        <taxon>Bacillati</taxon>
        <taxon>Actinomycetota</taxon>
        <taxon>Actinomycetes</taxon>
        <taxon>Micrococcales</taxon>
        <taxon>Intrasporangiaceae</taxon>
        <taxon>Oryzihumus</taxon>
    </lineage>
</organism>
<accession>A0A542Z985</accession>